<reference evidence="7" key="1">
    <citation type="submission" date="2015-02" db="EMBL/GenBank/DDBJ databases">
        <title>A novel member of the family Ruminococcaceae isolated from human feces.</title>
        <authorList>
            <person name="Shkoporov A.N."/>
            <person name="Chaplin A.V."/>
            <person name="Motuzova O.V."/>
            <person name="Kafarskaia L.I."/>
            <person name="Khokhlova E.V."/>
            <person name="Efimov B.A."/>
        </authorList>
    </citation>
    <scope>NUCLEOTIDE SEQUENCE [LARGE SCALE GENOMIC DNA]</scope>
    <source>
        <strain evidence="7">585-1</strain>
    </source>
</reference>
<keyword evidence="8" id="KW-1185">Reference proteome</keyword>
<evidence type="ECO:0000313" key="8">
    <source>
        <dbReference type="Proteomes" id="UP000032483"/>
    </source>
</evidence>
<dbReference type="GO" id="GO:0016787">
    <property type="term" value="F:hydrolase activity"/>
    <property type="evidence" value="ECO:0007669"/>
    <property type="project" value="UniProtKB-KW"/>
</dbReference>
<organism evidence="7 8">
    <name type="scientific">Ruthenibacterium lactatiformans</name>
    <dbReference type="NCBI Taxonomy" id="1550024"/>
    <lineage>
        <taxon>Bacteria</taxon>
        <taxon>Bacillati</taxon>
        <taxon>Bacillota</taxon>
        <taxon>Clostridia</taxon>
        <taxon>Eubacteriales</taxon>
        <taxon>Oscillospiraceae</taxon>
        <taxon>Ruthenibacterium</taxon>
    </lineage>
</organism>
<dbReference type="PANTHER" id="PTHR33931">
    <property type="entry name" value="HOLIN-LIKE PROTEIN CIDA-RELATED"/>
    <property type="match status" value="1"/>
</dbReference>
<comment type="subcellular location">
    <subcellularLocation>
        <location evidence="1">Cell membrane</location>
        <topology evidence="1">Multi-pass membrane protein</topology>
    </subcellularLocation>
</comment>
<evidence type="ECO:0000256" key="4">
    <source>
        <dbReference type="ARBA" id="ARBA00022989"/>
    </source>
</evidence>
<evidence type="ECO:0000256" key="5">
    <source>
        <dbReference type="ARBA" id="ARBA00023136"/>
    </source>
</evidence>
<dbReference type="InterPro" id="IPR005538">
    <property type="entry name" value="LrgA/CidA"/>
</dbReference>
<keyword evidence="7" id="KW-0378">Hydrolase</keyword>
<dbReference type="EMBL" id="JXXK01000010">
    <property type="protein sequence ID" value="KJF40026.1"/>
    <property type="molecule type" value="Genomic_DNA"/>
</dbReference>
<gene>
    <name evidence="7" type="ORF">TQ39_08610</name>
</gene>
<accession>A0A0D8J0E1</accession>
<dbReference type="AlphaFoldDB" id="A0A0D8J0E1"/>
<protein>
    <submittedName>
        <fullName evidence="7">Murein hydrolase transporter LrgA</fullName>
    </submittedName>
</protein>
<name>A0A0D8J0E1_9FIRM</name>
<evidence type="ECO:0000256" key="2">
    <source>
        <dbReference type="ARBA" id="ARBA00022475"/>
    </source>
</evidence>
<dbReference type="PANTHER" id="PTHR33931:SF2">
    <property type="entry name" value="HOLIN-LIKE PROTEIN CIDA"/>
    <property type="match status" value="1"/>
</dbReference>
<proteinExistence type="predicted"/>
<dbReference type="PATRIC" id="fig|1550024.3.peg.1957"/>
<dbReference type="Pfam" id="PF03788">
    <property type="entry name" value="LrgA"/>
    <property type="match status" value="1"/>
</dbReference>
<keyword evidence="5 6" id="KW-0472">Membrane</keyword>
<dbReference type="GeneID" id="42856653"/>
<comment type="caution">
    <text evidence="7">The sequence shown here is derived from an EMBL/GenBank/DDBJ whole genome shotgun (WGS) entry which is preliminary data.</text>
</comment>
<keyword evidence="3 6" id="KW-0812">Transmembrane</keyword>
<feature type="transmembrane region" description="Helical" evidence="6">
    <location>
        <begin position="84"/>
        <end position="107"/>
    </location>
</feature>
<dbReference type="RefSeq" id="WP_050005231.1">
    <property type="nucleotide sequence ID" value="NZ_DAWBJP010000029.1"/>
</dbReference>
<dbReference type="Proteomes" id="UP000032483">
    <property type="component" value="Unassembled WGS sequence"/>
</dbReference>
<evidence type="ECO:0000256" key="6">
    <source>
        <dbReference type="SAM" id="Phobius"/>
    </source>
</evidence>
<dbReference type="GO" id="GO:0005886">
    <property type="term" value="C:plasma membrane"/>
    <property type="evidence" value="ECO:0007669"/>
    <property type="project" value="UniProtKB-SubCell"/>
</dbReference>
<feature type="transmembrane region" description="Helical" evidence="6">
    <location>
        <begin position="31"/>
        <end position="47"/>
    </location>
</feature>
<sequence>MGIMAQIGIVLAVCLVGEGIAALLPIPFPASVISMVLLFLLLATKLLRPHHIKEKSNFLITNMACFFVPAGVGILRYADVLWANLLPLLAICFITTPLVYGVTAWAVQLTMRAIQKKEARHD</sequence>
<evidence type="ECO:0000256" key="1">
    <source>
        <dbReference type="ARBA" id="ARBA00004651"/>
    </source>
</evidence>
<evidence type="ECO:0000313" key="7">
    <source>
        <dbReference type="EMBL" id="KJF40026.1"/>
    </source>
</evidence>
<keyword evidence="2" id="KW-1003">Cell membrane</keyword>
<feature type="transmembrane region" description="Helical" evidence="6">
    <location>
        <begin position="59"/>
        <end position="78"/>
    </location>
</feature>
<evidence type="ECO:0000256" key="3">
    <source>
        <dbReference type="ARBA" id="ARBA00022692"/>
    </source>
</evidence>
<keyword evidence="4 6" id="KW-1133">Transmembrane helix</keyword>